<evidence type="ECO:0000256" key="1">
    <source>
        <dbReference type="PROSITE-ProRule" id="PRU00339"/>
    </source>
</evidence>
<keyword evidence="1" id="KW-0802">TPR repeat</keyword>
<protein>
    <submittedName>
        <fullName evidence="2">Tetratricopeptide repeat-containing protein</fullName>
    </submittedName>
</protein>
<dbReference type="InterPro" id="IPR019734">
    <property type="entry name" value="TPR_rpt"/>
</dbReference>
<evidence type="ECO:0000313" key="3">
    <source>
        <dbReference type="Proteomes" id="UP000192455"/>
    </source>
</evidence>
<reference evidence="2 3" key="1">
    <citation type="submission" date="2017-01" db="EMBL/GenBank/DDBJ databases">
        <authorList>
            <person name="Mah S.A."/>
            <person name="Swanson W.J."/>
            <person name="Moy G.W."/>
            <person name="Vacquier V.D."/>
        </authorList>
    </citation>
    <scope>NUCLEOTIDE SEQUENCE [LARGE SCALE GENOMIC DNA]</scope>
    <source>
        <strain evidence="2 3">DSM 21219</strain>
    </source>
</reference>
<evidence type="ECO:0000313" key="2">
    <source>
        <dbReference type="EMBL" id="SIT77321.1"/>
    </source>
</evidence>
<dbReference type="SMART" id="SM00028">
    <property type="entry name" value="TPR"/>
    <property type="match status" value="2"/>
</dbReference>
<gene>
    <name evidence="2" type="ORF">SAMN05421849_0714</name>
</gene>
<dbReference type="Pfam" id="PF14559">
    <property type="entry name" value="TPR_19"/>
    <property type="match status" value="1"/>
</dbReference>
<dbReference type="InterPro" id="IPR011990">
    <property type="entry name" value="TPR-like_helical_dom_sf"/>
</dbReference>
<dbReference type="STRING" id="515897.SAMN05421849_0714"/>
<feature type="repeat" description="TPR" evidence="1">
    <location>
        <begin position="159"/>
        <end position="192"/>
    </location>
</feature>
<dbReference type="SUPFAM" id="SSF48452">
    <property type="entry name" value="TPR-like"/>
    <property type="match status" value="1"/>
</dbReference>
<dbReference type="EMBL" id="FTPS01000001">
    <property type="protein sequence ID" value="SIT77321.1"/>
    <property type="molecule type" value="Genomic_DNA"/>
</dbReference>
<proteinExistence type="predicted"/>
<keyword evidence="3" id="KW-1185">Reference proteome</keyword>
<dbReference type="Proteomes" id="UP000192455">
    <property type="component" value="Unassembled WGS sequence"/>
</dbReference>
<dbReference type="Gene3D" id="1.25.40.10">
    <property type="entry name" value="Tetratricopeptide repeat domain"/>
    <property type="match status" value="1"/>
</dbReference>
<sequence length="211" mass="22166">MPNPLETTACGVTLGTDMSTKGPNIKLILAALAAIVMFSPPSGLAQPAQGGADAADEAALLAELAEADAERAPQIEARLQAIWSRSGSPAMDLLLERGRRALETGDAGAALDHLGALTDHAPDFAEGWHLRASAWFEAGRFGPALSDLERALALNPSNYRAIYGLGMILEELGDKAPALRAYRRAQAIAPQDAHIAAAVRRLQQAVGSREL</sequence>
<dbReference type="PROSITE" id="PS50005">
    <property type="entry name" value="TPR"/>
    <property type="match status" value="2"/>
</dbReference>
<feature type="repeat" description="TPR" evidence="1">
    <location>
        <begin position="125"/>
        <end position="158"/>
    </location>
</feature>
<name>A0A1R3WGI8_9RHOB</name>
<dbReference type="AlphaFoldDB" id="A0A1R3WGI8"/>
<organism evidence="2 3">
    <name type="scientific">Pontibaca methylaminivorans</name>
    <dbReference type="NCBI Taxonomy" id="515897"/>
    <lineage>
        <taxon>Bacteria</taxon>
        <taxon>Pseudomonadati</taxon>
        <taxon>Pseudomonadota</taxon>
        <taxon>Alphaproteobacteria</taxon>
        <taxon>Rhodobacterales</taxon>
        <taxon>Roseobacteraceae</taxon>
        <taxon>Pontibaca</taxon>
    </lineage>
</organism>
<accession>A0A1R3WGI8</accession>